<evidence type="ECO:0000256" key="2">
    <source>
        <dbReference type="ARBA" id="ARBA00022692"/>
    </source>
</evidence>
<dbReference type="PRINTS" id="PR00728">
    <property type="entry name" value="SIGNALPTASE"/>
</dbReference>
<organism evidence="9 10">
    <name type="scientific">Cellulomonas humilata</name>
    <dbReference type="NCBI Taxonomy" id="144055"/>
    <lineage>
        <taxon>Bacteria</taxon>
        <taxon>Bacillati</taxon>
        <taxon>Actinomycetota</taxon>
        <taxon>Actinomycetes</taxon>
        <taxon>Micrococcales</taxon>
        <taxon>Cellulomonadaceae</taxon>
        <taxon>Cellulomonas</taxon>
    </lineage>
</organism>
<keyword evidence="3 7" id="KW-1133">Transmembrane helix</keyword>
<evidence type="ECO:0000313" key="9">
    <source>
        <dbReference type="EMBL" id="MDQ0375408.1"/>
    </source>
</evidence>
<keyword evidence="9" id="KW-0378">Hydrolase</keyword>
<feature type="transmembrane region" description="Helical" evidence="7">
    <location>
        <begin position="12"/>
        <end position="35"/>
    </location>
</feature>
<feature type="compositionally biased region" description="Low complexity" evidence="6">
    <location>
        <begin position="178"/>
        <end position="192"/>
    </location>
</feature>
<evidence type="ECO:0000313" key="10">
    <source>
        <dbReference type="Proteomes" id="UP001239626"/>
    </source>
</evidence>
<sequence length="213" mass="21548">MARTQRDSAFSGVLSVLTWALLLVVVAAVVVLVVLPKALGGTTLTVLTGSMEPTFSPGDVVAVTTVTDADAQVQLGDVITFQPVSGDPTLVTHRVVAKSYTSDGVQFVTRGDANGADDEPLVAGQVKARVLYSVPLVGHASLWLGERKGLFVALAAGALLIYAAFMILRPERRGSKDAAPNEASPEAAALTGGTSGDGSGGTLATVATGGGST</sequence>
<keyword evidence="10" id="KW-1185">Reference proteome</keyword>
<evidence type="ECO:0000256" key="3">
    <source>
        <dbReference type="ARBA" id="ARBA00022989"/>
    </source>
</evidence>
<reference evidence="9 10" key="1">
    <citation type="submission" date="2023-07" db="EMBL/GenBank/DDBJ databases">
        <title>Sorghum-associated microbial communities from plants grown in Nebraska, USA.</title>
        <authorList>
            <person name="Schachtman D."/>
        </authorList>
    </citation>
    <scope>NUCLEOTIDE SEQUENCE [LARGE SCALE GENOMIC DNA]</scope>
    <source>
        <strain evidence="9 10">BE332</strain>
    </source>
</reference>
<keyword evidence="4 7" id="KW-0472">Membrane</keyword>
<dbReference type="SUPFAM" id="SSF51306">
    <property type="entry name" value="LexA/Signal peptidase"/>
    <property type="match status" value="1"/>
</dbReference>
<evidence type="ECO:0000256" key="4">
    <source>
        <dbReference type="ARBA" id="ARBA00023136"/>
    </source>
</evidence>
<dbReference type="InterPro" id="IPR036286">
    <property type="entry name" value="LexA/Signal_pep-like_sf"/>
</dbReference>
<comment type="subcellular location">
    <subcellularLocation>
        <location evidence="1">Membrane</location>
    </subcellularLocation>
</comment>
<dbReference type="CDD" id="cd06530">
    <property type="entry name" value="S26_SPase_I"/>
    <property type="match status" value="1"/>
</dbReference>
<evidence type="ECO:0000256" key="5">
    <source>
        <dbReference type="NCBIfam" id="TIGR02228"/>
    </source>
</evidence>
<feature type="transmembrane region" description="Helical" evidence="7">
    <location>
        <begin position="149"/>
        <end position="168"/>
    </location>
</feature>
<dbReference type="RefSeq" id="WP_307494208.1">
    <property type="nucleotide sequence ID" value="NZ_JAUSVB010000006.1"/>
</dbReference>
<dbReference type="GO" id="GO:0016787">
    <property type="term" value="F:hydrolase activity"/>
    <property type="evidence" value="ECO:0007669"/>
    <property type="project" value="UniProtKB-KW"/>
</dbReference>
<gene>
    <name evidence="9" type="ORF">J2X26_003746</name>
</gene>
<feature type="domain" description="Peptidase S26" evidence="8">
    <location>
        <begin position="23"/>
        <end position="97"/>
    </location>
</feature>
<comment type="caution">
    <text evidence="9">The sequence shown here is derived from an EMBL/GenBank/DDBJ whole genome shotgun (WGS) entry which is preliminary data.</text>
</comment>
<evidence type="ECO:0000256" key="1">
    <source>
        <dbReference type="ARBA" id="ARBA00004370"/>
    </source>
</evidence>
<dbReference type="PANTHER" id="PTHR10806:SF6">
    <property type="entry name" value="SIGNAL PEPTIDASE COMPLEX CATALYTIC SUBUNIT SEC11"/>
    <property type="match status" value="1"/>
</dbReference>
<proteinExistence type="predicted"/>
<dbReference type="EMBL" id="JAUSVB010000006">
    <property type="protein sequence ID" value="MDQ0375408.1"/>
    <property type="molecule type" value="Genomic_DNA"/>
</dbReference>
<dbReference type="NCBIfam" id="TIGR02228">
    <property type="entry name" value="sigpep_I_arch"/>
    <property type="match status" value="1"/>
</dbReference>
<evidence type="ECO:0000256" key="7">
    <source>
        <dbReference type="SAM" id="Phobius"/>
    </source>
</evidence>
<protein>
    <recommendedName>
        <fullName evidence="5">Signal peptidase I</fullName>
        <ecNumber evidence="5">3.4.21.89</ecNumber>
    </recommendedName>
</protein>
<keyword evidence="2 7" id="KW-0812">Transmembrane</keyword>
<evidence type="ECO:0000259" key="8">
    <source>
        <dbReference type="Pfam" id="PF10502"/>
    </source>
</evidence>
<dbReference type="PANTHER" id="PTHR10806">
    <property type="entry name" value="SIGNAL PEPTIDASE COMPLEX CATALYTIC SUBUNIT SEC11"/>
    <property type="match status" value="1"/>
</dbReference>
<dbReference type="InterPro" id="IPR001733">
    <property type="entry name" value="Peptidase_S26B"/>
</dbReference>
<dbReference type="Gene3D" id="2.10.109.10">
    <property type="entry name" value="Umud Fragment, subunit A"/>
    <property type="match status" value="1"/>
</dbReference>
<name>A0ABU0EJE1_9CELL</name>
<feature type="region of interest" description="Disordered" evidence="6">
    <location>
        <begin position="174"/>
        <end position="213"/>
    </location>
</feature>
<dbReference type="Pfam" id="PF10502">
    <property type="entry name" value="Peptidase_S26"/>
    <property type="match status" value="1"/>
</dbReference>
<dbReference type="EC" id="3.4.21.89" evidence="5"/>
<evidence type="ECO:0000256" key="6">
    <source>
        <dbReference type="SAM" id="MobiDB-lite"/>
    </source>
</evidence>
<dbReference type="InterPro" id="IPR019533">
    <property type="entry name" value="Peptidase_S26"/>
</dbReference>
<dbReference type="Proteomes" id="UP001239626">
    <property type="component" value="Unassembled WGS sequence"/>
</dbReference>
<accession>A0ABU0EJE1</accession>